<evidence type="ECO:0000256" key="2">
    <source>
        <dbReference type="ARBA" id="ARBA00022898"/>
    </source>
</evidence>
<gene>
    <name evidence="3 6" type="primary">metZ</name>
    <name evidence="6" type="ORF">RUE5091_01146</name>
</gene>
<keyword evidence="3" id="KW-0028">Amino-acid biosynthesis</keyword>
<dbReference type="Gene3D" id="3.90.1150.10">
    <property type="entry name" value="Aspartate Aminotransferase, domain 1"/>
    <property type="match status" value="1"/>
</dbReference>
<keyword evidence="3 6" id="KW-0808">Transferase</keyword>
<dbReference type="Proteomes" id="UP000051260">
    <property type="component" value="Unassembled WGS sequence"/>
</dbReference>
<comment type="function">
    <text evidence="3">Catalyzes the formation of L-homocysteine from O-succinyl-L-homoserine (OSHS) and hydrogen sulfide.</text>
</comment>
<protein>
    <recommendedName>
        <fullName evidence="3">O-succinylhomoserine sulfhydrylase</fullName>
        <shortName evidence="3">OSH sulfhydrylase</shortName>
        <shortName evidence="3">OSHS sulfhydrylase</shortName>
        <ecNumber evidence="3">2.5.1.-</ecNumber>
    </recommendedName>
</protein>
<dbReference type="FunFam" id="3.40.640.10:FF:000046">
    <property type="entry name" value="Cystathionine gamma-lyase"/>
    <property type="match status" value="1"/>
</dbReference>
<dbReference type="AlphaFoldDB" id="A0A0P1I5M6"/>
<dbReference type="GO" id="GO:0016765">
    <property type="term" value="F:transferase activity, transferring alkyl or aryl (other than methyl) groups"/>
    <property type="evidence" value="ECO:0007669"/>
    <property type="project" value="UniProtKB-UniRule"/>
</dbReference>
<comment type="pathway">
    <text evidence="3">Amino-acid biosynthesis; L-methionine biosynthesis via de novo pathway; L-homocysteine from O-succinyl-L-homoserine: step 1/1.</text>
</comment>
<dbReference type="OrthoDB" id="9805807at2"/>
<evidence type="ECO:0000256" key="3">
    <source>
        <dbReference type="HAMAP-Rule" id="MF_02056"/>
    </source>
</evidence>
<dbReference type="HAMAP" id="MF_02056">
    <property type="entry name" value="MetZ"/>
    <property type="match status" value="1"/>
</dbReference>
<dbReference type="STRING" id="1715692.RUE5091_01146"/>
<reference evidence="7" key="1">
    <citation type="submission" date="2015-09" db="EMBL/GenBank/DDBJ databases">
        <authorList>
            <person name="Rodrigo-Torres L."/>
            <person name="Arahal D.R."/>
        </authorList>
    </citation>
    <scope>NUCLEOTIDE SEQUENCE [LARGE SCALE GENOMIC DNA]</scope>
    <source>
        <strain evidence="7">CECT 5091</strain>
    </source>
</reference>
<dbReference type="Pfam" id="PF01053">
    <property type="entry name" value="Cys_Met_Meta_PP"/>
    <property type="match status" value="1"/>
</dbReference>
<name>A0A0P1I5M6_9RHOB</name>
<sequence>MSESWKKRTQAVHGGIRRSQYNEVSEAIFLTQGFVYDNAEQAEARFLECGPDDFIYARYGNPTVSMFEQRIAALEGGEDAFATASGMAAVNGALTSILKAGDHIVSAKALFGSCLYIVETILTRFGVDVTYVDGTDLEQWKAAIRTDTKAVFFESMSNPTLEVIDIASVAELAHAAGALVIVDNVFSTPVFSRAIEQGADVVIYSATKHIDGQGRALGGVIIGTKDFIRGTVEPYMKHTGGALSPFNAWIMLKGIETMTLRVNAQAETAQILAEALEGHAALERTLYPGLKTHPQNALVQSQLGGKGGTVLALDINGGKKAAFAFLNALTIPVISNNLGDTKSIATHPATTTHQRLSDEQKDELSITPGLIRLSIGLEDSGDLLADIKQALDVSQR</sequence>
<dbReference type="Gene3D" id="3.40.640.10">
    <property type="entry name" value="Type I PLP-dependent aspartate aminotransferase-like (Major domain)"/>
    <property type="match status" value="1"/>
</dbReference>
<dbReference type="InterPro" id="IPR006234">
    <property type="entry name" value="O-succ-hSer_sulfhydrylase"/>
</dbReference>
<dbReference type="EMBL" id="CYUD01000003">
    <property type="protein sequence ID" value="CUJ91825.1"/>
    <property type="molecule type" value="Genomic_DNA"/>
</dbReference>
<proteinExistence type="inferred from homology"/>
<keyword evidence="7" id="KW-1185">Reference proteome</keyword>
<dbReference type="InterPro" id="IPR000277">
    <property type="entry name" value="Cys/Met-Metab_PyrdxlP-dep_enz"/>
</dbReference>
<comment type="similarity">
    <text evidence="3">Belongs to the trans-sulfuration enzymes family. MetZ subfamily.</text>
</comment>
<dbReference type="EC" id="2.5.1.-" evidence="3"/>
<accession>A0A0P1I5M6</accession>
<dbReference type="PANTHER" id="PTHR11808">
    <property type="entry name" value="TRANS-SULFURATION ENZYME FAMILY MEMBER"/>
    <property type="match status" value="1"/>
</dbReference>
<evidence type="ECO:0000256" key="4">
    <source>
        <dbReference type="PIRSR" id="PIRSR001434-2"/>
    </source>
</evidence>
<comment type="subunit">
    <text evidence="3">Homotetramer.</text>
</comment>
<evidence type="ECO:0000313" key="7">
    <source>
        <dbReference type="Proteomes" id="UP000051260"/>
    </source>
</evidence>
<dbReference type="SUPFAM" id="SSF53383">
    <property type="entry name" value="PLP-dependent transferases"/>
    <property type="match status" value="1"/>
</dbReference>
<dbReference type="GO" id="GO:0016846">
    <property type="term" value="F:carbon-sulfur lyase activity"/>
    <property type="evidence" value="ECO:0007669"/>
    <property type="project" value="TreeGrafter"/>
</dbReference>
<dbReference type="InterPro" id="IPR015422">
    <property type="entry name" value="PyrdxlP-dep_Trfase_small"/>
</dbReference>
<dbReference type="CDD" id="cd00614">
    <property type="entry name" value="CGS_like"/>
    <property type="match status" value="1"/>
</dbReference>
<dbReference type="GO" id="GO:0019346">
    <property type="term" value="P:transsulfuration"/>
    <property type="evidence" value="ECO:0007669"/>
    <property type="project" value="InterPro"/>
</dbReference>
<evidence type="ECO:0000313" key="6">
    <source>
        <dbReference type="EMBL" id="CUJ91825.1"/>
    </source>
</evidence>
<feature type="modified residue" description="N6-(pyridoxal phosphate)lysine" evidence="3 4">
    <location>
        <position position="208"/>
    </location>
</feature>
<dbReference type="NCBIfam" id="TIGR01325">
    <property type="entry name" value="O_suc_HS_sulf"/>
    <property type="match status" value="1"/>
</dbReference>
<evidence type="ECO:0000256" key="1">
    <source>
        <dbReference type="ARBA" id="ARBA00001933"/>
    </source>
</evidence>
<dbReference type="GO" id="GO:0071268">
    <property type="term" value="P:homocysteine biosynthetic process"/>
    <property type="evidence" value="ECO:0007669"/>
    <property type="project" value="InterPro"/>
</dbReference>
<keyword evidence="2 3" id="KW-0663">Pyridoxal phosphate</keyword>
<dbReference type="InterPro" id="IPR015424">
    <property type="entry name" value="PyrdxlP-dep_Trfase"/>
</dbReference>
<comment type="cofactor">
    <cofactor evidence="1 3 5">
        <name>pyridoxal 5'-phosphate</name>
        <dbReference type="ChEBI" id="CHEBI:597326"/>
    </cofactor>
</comment>
<organism evidence="6 7">
    <name type="scientific">Ruegeria denitrificans</name>
    <dbReference type="NCBI Taxonomy" id="1715692"/>
    <lineage>
        <taxon>Bacteria</taxon>
        <taxon>Pseudomonadati</taxon>
        <taxon>Pseudomonadota</taxon>
        <taxon>Alphaproteobacteria</taxon>
        <taxon>Rhodobacterales</taxon>
        <taxon>Roseobacteraceae</taxon>
        <taxon>Ruegeria</taxon>
    </lineage>
</organism>
<dbReference type="InterPro" id="IPR015421">
    <property type="entry name" value="PyrdxlP-dep_Trfase_major"/>
</dbReference>
<evidence type="ECO:0000256" key="5">
    <source>
        <dbReference type="RuleBase" id="RU362118"/>
    </source>
</evidence>
<dbReference type="PANTHER" id="PTHR11808:SF80">
    <property type="entry name" value="CYSTATHIONINE GAMMA-LYASE"/>
    <property type="match status" value="1"/>
</dbReference>
<keyword evidence="3" id="KW-0486">Methionine biosynthesis</keyword>
<dbReference type="PIRSF" id="PIRSF001434">
    <property type="entry name" value="CGS"/>
    <property type="match status" value="1"/>
</dbReference>
<dbReference type="GO" id="GO:0005737">
    <property type="term" value="C:cytoplasm"/>
    <property type="evidence" value="ECO:0007669"/>
    <property type="project" value="TreeGrafter"/>
</dbReference>
<comment type="catalytic activity">
    <reaction evidence="3">
        <text>O-succinyl-L-homoserine + hydrogen sulfide = L-homocysteine + succinate</text>
        <dbReference type="Rhea" id="RHEA:27826"/>
        <dbReference type="ChEBI" id="CHEBI:29919"/>
        <dbReference type="ChEBI" id="CHEBI:30031"/>
        <dbReference type="ChEBI" id="CHEBI:57661"/>
        <dbReference type="ChEBI" id="CHEBI:58199"/>
    </reaction>
</comment>
<dbReference type="UniPathway" id="UPA00051">
    <property type="reaction ID" value="UER00449"/>
</dbReference>
<dbReference type="GO" id="GO:0071266">
    <property type="term" value="P:'de novo' L-methionine biosynthetic process"/>
    <property type="evidence" value="ECO:0007669"/>
    <property type="project" value="UniProtKB-UniRule"/>
</dbReference>
<dbReference type="GO" id="GO:0030170">
    <property type="term" value="F:pyridoxal phosphate binding"/>
    <property type="evidence" value="ECO:0007669"/>
    <property type="project" value="UniProtKB-UniRule"/>
</dbReference>
<dbReference type="RefSeq" id="WP_058280903.1">
    <property type="nucleotide sequence ID" value="NZ_CYUD01000003.1"/>
</dbReference>